<feature type="non-terminal residue" evidence="1">
    <location>
        <position position="1"/>
    </location>
</feature>
<dbReference type="Proteomes" id="UP000004116">
    <property type="component" value="Unassembled WGS sequence"/>
</dbReference>
<dbReference type="EMBL" id="AGCA01000423">
    <property type="protein sequence ID" value="EGY28280.1"/>
    <property type="molecule type" value="Genomic_DNA"/>
</dbReference>
<keyword evidence="2" id="KW-1185">Reference proteome</keyword>
<organism evidence="1 2">
    <name type="scientific">Candidatus Regiella insecticola 5.15</name>
    <dbReference type="NCBI Taxonomy" id="1005043"/>
    <lineage>
        <taxon>Bacteria</taxon>
        <taxon>Pseudomonadati</taxon>
        <taxon>Pseudomonadota</taxon>
        <taxon>Gammaproteobacteria</taxon>
        <taxon>Enterobacterales</taxon>
        <taxon>Enterobacteriaceae</taxon>
        <taxon>aphid secondary symbionts</taxon>
        <taxon>Candidatus Regiella</taxon>
    </lineage>
</organism>
<proteinExistence type="predicted"/>
<name>G2H151_9ENTR</name>
<gene>
    <name evidence="1" type="ORF">Rin_00017860</name>
</gene>
<comment type="caution">
    <text evidence="1">The sequence shown here is derived from an EMBL/GenBank/DDBJ whole genome shotgun (WGS) entry which is preliminary data.</text>
</comment>
<reference evidence="1 2" key="1">
    <citation type="journal article" date="2012" name="Genome Res.">
        <title>Genomic basis of endosymbiont-conferred protection against an insect parasitoid.</title>
        <authorList>
            <person name="Hansen A.K."/>
            <person name="Vorburger C."/>
            <person name="Moran N.A."/>
        </authorList>
    </citation>
    <scope>NUCLEOTIDE SEQUENCE [LARGE SCALE GENOMIC DNA]</scope>
    <source>
        <strain evidence="2">R5.15</strain>
    </source>
</reference>
<accession>G2H151</accession>
<protein>
    <submittedName>
        <fullName evidence="1">Uncharacterized protein</fullName>
    </submittedName>
</protein>
<dbReference type="AlphaFoldDB" id="G2H151"/>
<evidence type="ECO:0000313" key="1">
    <source>
        <dbReference type="EMBL" id="EGY28280.1"/>
    </source>
</evidence>
<evidence type="ECO:0000313" key="2">
    <source>
        <dbReference type="Proteomes" id="UP000004116"/>
    </source>
</evidence>
<sequence>RLIKSEAVPAMAVLSAEFPDGNCTLRALNFPEN</sequence>